<keyword evidence="9 10" id="KW-0807">Transducer</keyword>
<gene>
    <name evidence="13" type="ORF">P5673_029487</name>
</gene>
<feature type="transmembrane region" description="Helical" evidence="11">
    <location>
        <begin position="195"/>
        <end position="216"/>
    </location>
</feature>
<evidence type="ECO:0000256" key="11">
    <source>
        <dbReference type="SAM" id="Phobius"/>
    </source>
</evidence>
<name>A0AAD9PVX0_ACRCE</name>
<keyword evidence="6 11" id="KW-0472">Membrane</keyword>
<evidence type="ECO:0000256" key="5">
    <source>
        <dbReference type="ARBA" id="ARBA00023040"/>
    </source>
</evidence>
<feature type="transmembrane region" description="Helical" evidence="11">
    <location>
        <begin position="27"/>
        <end position="48"/>
    </location>
</feature>
<keyword evidence="5 10" id="KW-0297">G-protein coupled receptor</keyword>
<comment type="subcellular location">
    <subcellularLocation>
        <location evidence="1">Cell membrane</location>
        <topology evidence="1">Multi-pass membrane protein</topology>
    </subcellularLocation>
</comment>
<feature type="transmembrane region" description="Helical" evidence="11">
    <location>
        <begin position="105"/>
        <end position="124"/>
    </location>
</feature>
<evidence type="ECO:0000256" key="7">
    <source>
        <dbReference type="ARBA" id="ARBA00023170"/>
    </source>
</evidence>
<dbReference type="PROSITE" id="PS50262">
    <property type="entry name" value="G_PROTEIN_RECEP_F1_2"/>
    <property type="match status" value="1"/>
</dbReference>
<dbReference type="Gene3D" id="1.20.1070.10">
    <property type="entry name" value="Rhodopsin 7-helix transmembrane proteins"/>
    <property type="match status" value="1"/>
</dbReference>
<dbReference type="PRINTS" id="PR00237">
    <property type="entry name" value="GPCRRHODOPSN"/>
</dbReference>
<comment type="similarity">
    <text evidence="10">Belongs to the G-protein coupled receptor 1 family.</text>
</comment>
<dbReference type="Pfam" id="PF00001">
    <property type="entry name" value="7tm_1"/>
    <property type="match status" value="1"/>
</dbReference>
<dbReference type="SUPFAM" id="SSF81321">
    <property type="entry name" value="Family A G protein-coupled receptor-like"/>
    <property type="match status" value="1"/>
</dbReference>
<dbReference type="InterPro" id="IPR000276">
    <property type="entry name" value="GPCR_Rhodpsn"/>
</dbReference>
<dbReference type="InterPro" id="IPR017452">
    <property type="entry name" value="GPCR_Rhodpsn_7TM"/>
</dbReference>
<evidence type="ECO:0000256" key="6">
    <source>
        <dbReference type="ARBA" id="ARBA00023136"/>
    </source>
</evidence>
<evidence type="ECO:0000259" key="12">
    <source>
        <dbReference type="PROSITE" id="PS50262"/>
    </source>
</evidence>
<dbReference type="AlphaFoldDB" id="A0AAD9PVX0"/>
<keyword evidence="8" id="KW-0325">Glycoprotein</keyword>
<evidence type="ECO:0000256" key="4">
    <source>
        <dbReference type="ARBA" id="ARBA00022989"/>
    </source>
</evidence>
<proteinExistence type="inferred from homology"/>
<evidence type="ECO:0000256" key="10">
    <source>
        <dbReference type="RuleBase" id="RU000688"/>
    </source>
</evidence>
<evidence type="ECO:0000313" key="13">
    <source>
        <dbReference type="EMBL" id="KAK2550028.1"/>
    </source>
</evidence>
<keyword evidence="3 10" id="KW-0812">Transmembrane</keyword>
<reference evidence="13" key="1">
    <citation type="journal article" date="2023" name="G3 (Bethesda)">
        <title>Whole genome assembly and annotation of the endangered Caribbean coral Acropora cervicornis.</title>
        <authorList>
            <person name="Selwyn J.D."/>
            <person name="Vollmer S.V."/>
        </authorList>
    </citation>
    <scope>NUCLEOTIDE SEQUENCE</scope>
    <source>
        <strain evidence="13">K2</strain>
    </source>
</reference>
<keyword evidence="14" id="KW-1185">Reference proteome</keyword>
<dbReference type="PANTHER" id="PTHR24246:SF27">
    <property type="entry name" value="ADENOSINE RECEPTOR, ISOFORM A"/>
    <property type="match status" value="1"/>
</dbReference>
<evidence type="ECO:0000313" key="14">
    <source>
        <dbReference type="Proteomes" id="UP001249851"/>
    </source>
</evidence>
<dbReference type="PANTHER" id="PTHR24246">
    <property type="entry name" value="OLFACTORY RECEPTOR AND ADENOSINE RECEPTOR"/>
    <property type="match status" value="1"/>
</dbReference>
<reference evidence="13" key="2">
    <citation type="journal article" date="2023" name="Science">
        <title>Genomic signatures of disease resistance in endangered staghorn corals.</title>
        <authorList>
            <person name="Vollmer S.V."/>
            <person name="Selwyn J.D."/>
            <person name="Despard B.A."/>
            <person name="Roesel C.L."/>
        </authorList>
    </citation>
    <scope>NUCLEOTIDE SEQUENCE</scope>
    <source>
        <strain evidence="13">K2</strain>
    </source>
</reference>
<feature type="transmembrane region" description="Helical" evidence="11">
    <location>
        <begin position="130"/>
        <end position="152"/>
    </location>
</feature>
<comment type="caution">
    <text evidence="13">The sequence shown here is derived from an EMBL/GenBank/DDBJ whole genome shotgun (WGS) entry which is preliminary data.</text>
</comment>
<dbReference type="PROSITE" id="PS00237">
    <property type="entry name" value="G_PROTEIN_RECEP_F1_1"/>
    <property type="match status" value="1"/>
</dbReference>
<dbReference type="GO" id="GO:0005886">
    <property type="term" value="C:plasma membrane"/>
    <property type="evidence" value="ECO:0007669"/>
    <property type="project" value="UniProtKB-SubCell"/>
</dbReference>
<organism evidence="13 14">
    <name type="scientific">Acropora cervicornis</name>
    <name type="common">Staghorn coral</name>
    <dbReference type="NCBI Taxonomy" id="6130"/>
    <lineage>
        <taxon>Eukaryota</taxon>
        <taxon>Metazoa</taxon>
        <taxon>Cnidaria</taxon>
        <taxon>Anthozoa</taxon>
        <taxon>Hexacorallia</taxon>
        <taxon>Scleractinia</taxon>
        <taxon>Astrocoeniina</taxon>
        <taxon>Acroporidae</taxon>
        <taxon>Acropora</taxon>
    </lineage>
</organism>
<feature type="transmembrane region" description="Helical" evidence="11">
    <location>
        <begin position="228"/>
        <end position="251"/>
    </location>
</feature>
<keyword evidence="2" id="KW-1003">Cell membrane</keyword>
<dbReference type="EMBL" id="JARQWQ010000117">
    <property type="protein sequence ID" value="KAK2550028.1"/>
    <property type="molecule type" value="Genomic_DNA"/>
</dbReference>
<keyword evidence="7 10" id="KW-0675">Receptor</keyword>
<keyword evidence="4 11" id="KW-1133">Transmembrane helix</keyword>
<evidence type="ECO:0000256" key="1">
    <source>
        <dbReference type="ARBA" id="ARBA00004651"/>
    </source>
</evidence>
<evidence type="ECO:0000256" key="3">
    <source>
        <dbReference type="ARBA" id="ARBA00022692"/>
    </source>
</evidence>
<sequence length="399" mass="45742">MSNLLVCAVILTTQVMNQRSFHYFVTSLVAADLLTSAVAQPLLVLVLADYMSFKCTLTIHYAFRSVANIASSSALLKVTFIALDRCLKVQNGFDYTDTFTLRKKIVLAFTWLHSFMFSLVRVWMDKAELTSYFIAVLFGICIACVIVCYKIIYYKVSRYLAFFNTSQPKIMRAGNSRAGEQKNDSPTEDRAQQRLLIFTLVLVPSVTTVGWLPSVYLNLTQPRKYYGLVYYVSATIVLSVSALNPFIYCLNNKEYRRTLMRIFARFLLCFQEMYRKKWKGSFYTTSSVNDTMTTVSFQAARMYVECSHWILQSSERGVILQRLHPYSRRATPFVLHCKECCVTSPRTGSRKAGFLFAVKIPLRQVLHKLLSTSPTGFLNDCFIARKRAYHIGELTRTPH</sequence>
<dbReference type="GO" id="GO:0004930">
    <property type="term" value="F:G protein-coupled receptor activity"/>
    <property type="evidence" value="ECO:0007669"/>
    <property type="project" value="UniProtKB-KW"/>
</dbReference>
<dbReference type="Proteomes" id="UP001249851">
    <property type="component" value="Unassembled WGS sequence"/>
</dbReference>
<evidence type="ECO:0000256" key="2">
    <source>
        <dbReference type="ARBA" id="ARBA00022475"/>
    </source>
</evidence>
<evidence type="ECO:0000256" key="9">
    <source>
        <dbReference type="ARBA" id="ARBA00023224"/>
    </source>
</evidence>
<evidence type="ECO:0000256" key="8">
    <source>
        <dbReference type="ARBA" id="ARBA00023180"/>
    </source>
</evidence>
<accession>A0AAD9PVX0</accession>
<protein>
    <recommendedName>
        <fullName evidence="12">G-protein coupled receptors family 1 profile domain-containing protein</fullName>
    </recommendedName>
</protein>
<dbReference type="CDD" id="cd00637">
    <property type="entry name" value="7tm_classA_rhodopsin-like"/>
    <property type="match status" value="1"/>
</dbReference>
<feature type="domain" description="G-protein coupled receptors family 1 profile" evidence="12">
    <location>
        <begin position="2"/>
        <end position="248"/>
    </location>
</feature>